<dbReference type="EC" id="3.5.1.2" evidence="10"/>
<evidence type="ECO:0000256" key="4">
    <source>
        <dbReference type="ARBA" id="ARBA00022801"/>
    </source>
</evidence>
<evidence type="ECO:0000256" key="8">
    <source>
        <dbReference type="ARBA" id="ARBA00047838"/>
    </source>
</evidence>
<evidence type="ECO:0000256" key="9">
    <source>
        <dbReference type="ARBA" id="ARBA00049534"/>
    </source>
</evidence>
<dbReference type="InterPro" id="IPR017926">
    <property type="entry name" value="GATASE"/>
</dbReference>
<name>A0ABV1HQR5_9FIRM</name>
<evidence type="ECO:0000256" key="10">
    <source>
        <dbReference type="HAMAP-Rule" id="MF_00278"/>
    </source>
</evidence>
<feature type="active site" evidence="10">
    <location>
        <position position="184"/>
    </location>
</feature>
<dbReference type="SUPFAM" id="SSF52317">
    <property type="entry name" value="Class I glutamine amidotransferase-like"/>
    <property type="match status" value="1"/>
</dbReference>
<keyword evidence="6 10" id="KW-0368">Histidine biosynthesis</keyword>
<evidence type="ECO:0000313" key="12">
    <source>
        <dbReference type="EMBL" id="MEQ2564664.1"/>
    </source>
</evidence>
<dbReference type="EC" id="4.3.2.10" evidence="10"/>
<evidence type="ECO:0000256" key="6">
    <source>
        <dbReference type="ARBA" id="ARBA00023102"/>
    </source>
</evidence>
<dbReference type="GO" id="GO:0016829">
    <property type="term" value="F:lyase activity"/>
    <property type="evidence" value="ECO:0007669"/>
    <property type="project" value="UniProtKB-KW"/>
</dbReference>
<accession>A0ABV1HQR5</accession>
<feature type="domain" description="Glutamine amidotransferase" evidence="11">
    <location>
        <begin position="4"/>
        <end position="200"/>
    </location>
</feature>
<comment type="function">
    <text evidence="10">IGPS catalyzes the conversion of PRFAR and glutamine to IGP, AICAR and glutamate. The HisH subunit catalyzes the hydrolysis of glutamine to glutamate and ammonia as part of the synthesis of IGP and AICAR. The resulting ammonia molecule is channeled to the active site of HisF.</text>
</comment>
<dbReference type="PIRSF" id="PIRSF000495">
    <property type="entry name" value="Amidotransf_hisH"/>
    <property type="match status" value="1"/>
</dbReference>
<dbReference type="CDD" id="cd01748">
    <property type="entry name" value="GATase1_IGP_Synthase"/>
    <property type="match status" value="1"/>
</dbReference>
<evidence type="ECO:0000259" key="11">
    <source>
        <dbReference type="Pfam" id="PF00117"/>
    </source>
</evidence>
<dbReference type="Gene3D" id="3.40.50.880">
    <property type="match status" value="1"/>
</dbReference>
<sequence>MIAIIDYGAGNIQSVYKALKFIGADCKVTSDKDEILNADGAILPGVGSFGDAMDTMTKRGIKDTIIEYTKSGKPFLGICLGLQLLFPESEETPGVKGLDIFKGTITKIPNQNRTLKIPHMGWNNISIKQKNGIFKDIEGEPYVYFVHSFYLKAQDKDIVAATTQYGIEIDAAVQKGNIIATQFHPEKSGEVGLKMLKNFVEMVK</sequence>
<dbReference type="PANTHER" id="PTHR42701:SF1">
    <property type="entry name" value="IMIDAZOLE GLYCEROL PHOSPHATE SYNTHASE SUBUNIT HISH"/>
    <property type="match status" value="1"/>
</dbReference>
<dbReference type="HAMAP" id="MF_00278">
    <property type="entry name" value="HisH"/>
    <property type="match status" value="1"/>
</dbReference>
<keyword evidence="7 10" id="KW-0456">Lyase</keyword>
<feature type="active site" evidence="10">
    <location>
        <position position="186"/>
    </location>
</feature>
<evidence type="ECO:0000256" key="2">
    <source>
        <dbReference type="ARBA" id="ARBA00011152"/>
    </source>
</evidence>
<dbReference type="PANTHER" id="PTHR42701">
    <property type="entry name" value="IMIDAZOLE GLYCEROL PHOSPHATE SYNTHASE SUBUNIT HISH"/>
    <property type="match status" value="1"/>
</dbReference>
<evidence type="ECO:0000256" key="7">
    <source>
        <dbReference type="ARBA" id="ARBA00023239"/>
    </source>
</evidence>
<dbReference type="PROSITE" id="PS51273">
    <property type="entry name" value="GATASE_TYPE_1"/>
    <property type="match status" value="1"/>
</dbReference>
<keyword evidence="13" id="KW-1185">Reference proteome</keyword>
<evidence type="ECO:0000256" key="3">
    <source>
        <dbReference type="ARBA" id="ARBA00022605"/>
    </source>
</evidence>
<comment type="subcellular location">
    <subcellularLocation>
        <location evidence="10">Cytoplasm</location>
    </subcellularLocation>
</comment>
<keyword evidence="3 10" id="KW-0028">Amino-acid biosynthesis</keyword>
<dbReference type="NCBIfam" id="TIGR01855">
    <property type="entry name" value="IMP_synth_hisH"/>
    <property type="match status" value="1"/>
</dbReference>
<keyword evidence="5 10" id="KW-0315">Glutamine amidotransferase</keyword>
<feature type="active site" description="Nucleophile" evidence="10">
    <location>
        <position position="79"/>
    </location>
</feature>
<organism evidence="12 13">
    <name type="scientific">Ruminococcoides intestinihominis</name>
    <dbReference type="NCBI Taxonomy" id="3133161"/>
    <lineage>
        <taxon>Bacteria</taxon>
        <taxon>Bacillati</taxon>
        <taxon>Bacillota</taxon>
        <taxon>Clostridia</taxon>
        <taxon>Eubacteriales</taxon>
        <taxon>Oscillospiraceae</taxon>
        <taxon>Ruminococcoides</taxon>
    </lineage>
</organism>
<keyword evidence="10" id="KW-0963">Cytoplasm</keyword>
<comment type="catalytic activity">
    <reaction evidence="9 10">
        <text>L-glutamine + H2O = L-glutamate + NH4(+)</text>
        <dbReference type="Rhea" id="RHEA:15889"/>
        <dbReference type="ChEBI" id="CHEBI:15377"/>
        <dbReference type="ChEBI" id="CHEBI:28938"/>
        <dbReference type="ChEBI" id="CHEBI:29985"/>
        <dbReference type="ChEBI" id="CHEBI:58359"/>
        <dbReference type="EC" id="3.5.1.2"/>
    </reaction>
</comment>
<comment type="subunit">
    <text evidence="2 10">Heterodimer of HisH and HisF.</text>
</comment>
<comment type="caution">
    <text evidence="12">The sequence shown here is derived from an EMBL/GenBank/DDBJ whole genome shotgun (WGS) entry which is preliminary data.</text>
</comment>
<evidence type="ECO:0000256" key="5">
    <source>
        <dbReference type="ARBA" id="ARBA00022962"/>
    </source>
</evidence>
<evidence type="ECO:0000313" key="13">
    <source>
        <dbReference type="Proteomes" id="UP001478133"/>
    </source>
</evidence>
<gene>
    <name evidence="10 12" type="primary">hisH</name>
    <name evidence="12" type="ORF">ABFO16_00235</name>
</gene>
<protein>
    <recommendedName>
        <fullName evidence="10">Imidazole glycerol phosphate synthase subunit HisH</fullName>
        <ecNumber evidence="10">4.3.2.10</ecNumber>
    </recommendedName>
    <alternativeName>
        <fullName evidence="10">IGP synthase glutaminase subunit</fullName>
        <ecNumber evidence="10">3.5.1.2</ecNumber>
    </alternativeName>
    <alternativeName>
        <fullName evidence="10">IGP synthase subunit HisH</fullName>
    </alternativeName>
    <alternativeName>
        <fullName evidence="10">ImGP synthase subunit HisH</fullName>
        <shortName evidence="10">IGPS subunit HisH</shortName>
    </alternativeName>
</protein>
<dbReference type="Pfam" id="PF00117">
    <property type="entry name" value="GATase"/>
    <property type="match status" value="1"/>
</dbReference>
<keyword evidence="4 10" id="KW-0378">Hydrolase</keyword>
<proteinExistence type="inferred from homology"/>
<dbReference type="PROSITE" id="PS51274">
    <property type="entry name" value="GATASE_COBBQ"/>
    <property type="match status" value="1"/>
</dbReference>
<dbReference type="Proteomes" id="UP001478133">
    <property type="component" value="Unassembled WGS sequence"/>
</dbReference>
<reference evidence="12 13" key="1">
    <citation type="submission" date="2024-03" db="EMBL/GenBank/DDBJ databases">
        <title>Human intestinal bacterial collection.</title>
        <authorList>
            <person name="Pauvert C."/>
            <person name="Hitch T.C.A."/>
            <person name="Clavel T."/>
        </authorList>
    </citation>
    <scope>NUCLEOTIDE SEQUENCE [LARGE SCALE GENOMIC DNA]</scope>
    <source>
        <strain evidence="12 13">CLA-AP-H18</strain>
    </source>
</reference>
<dbReference type="EMBL" id="JBBMFI010000001">
    <property type="protein sequence ID" value="MEQ2564664.1"/>
    <property type="molecule type" value="Genomic_DNA"/>
</dbReference>
<dbReference type="InterPro" id="IPR029062">
    <property type="entry name" value="Class_I_gatase-like"/>
</dbReference>
<evidence type="ECO:0000256" key="1">
    <source>
        <dbReference type="ARBA" id="ARBA00005091"/>
    </source>
</evidence>
<dbReference type="InterPro" id="IPR010139">
    <property type="entry name" value="Imidazole-glycPsynth_HisH"/>
</dbReference>
<dbReference type="RefSeq" id="WP_211147613.1">
    <property type="nucleotide sequence ID" value="NZ_JBBMEY010000001.1"/>
</dbReference>
<comment type="pathway">
    <text evidence="1 10">Amino-acid biosynthesis; L-histidine biosynthesis; L-histidine from 5-phospho-alpha-D-ribose 1-diphosphate: step 5/9.</text>
</comment>
<comment type="catalytic activity">
    <reaction evidence="8 10">
        <text>5-[(5-phospho-1-deoxy-D-ribulos-1-ylimino)methylamino]-1-(5-phospho-beta-D-ribosyl)imidazole-4-carboxamide + L-glutamine = D-erythro-1-(imidazol-4-yl)glycerol 3-phosphate + 5-amino-1-(5-phospho-beta-D-ribosyl)imidazole-4-carboxamide + L-glutamate + H(+)</text>
        <dbReference type="Rhea" id="RHEA:24793"/>
        <dbReference type="ChEBI" id="CHEBI:15378"/>
        <dbReference type="ChEBI" id="CHEBI:29985"/>
        <dbReference type="ChEBI" id="CHEBI:58278"/>
        <dbReference type="ChEBI" id="CHEBI:58359"/>
        <dbReference type="ChEBI" id="CHEBI:58475"/>
        <dbReference type="ChEBI" id="CHEBI:58525"/>
        <dbReference type="EC" id="4.3.2.10"/>
    </reaction>
</comment>